<reference evidence="3" key="1">
    <citation type="journal article" date="2018" name="Genome Biol.">
        <title>SKESA: strategic k-mer extension for scrupulous assemblies.</title>
        <authorList>
            <person name="Souvorov A."/>
            <person name="Agarwala R."/>
            <person name="Lipman D.J."/>
        </authorList>
    </citation>
    <scope>NUCLEOTIDE SEQUENCE</scope>
    <source>
        <strain evidence="3">MA.RK_08:MF0016603R</strain>
    </source>
</reference>
<dbReference type="PANTHER" id="PTHR35191:SF1">
    <property type="entry name" value="PROPHAGE SIDE TAIL FIBER PROTEIN HOMOLOG STFQ-RELATED"/>
    <property type="match status" value="1"/>
</dbReference>
<dbReference type="Gene3D" id="3.90.1340.10">
    <property type="entry name" value="Phage tail collar domain"/>
    <property type="match status" value="1"/>
</dbReference>
<protein>
    <submittedName>
        <fullName evidence="3">Phage tail protein</fullName>
    </submittedName>
</protein>
<dbReference type="Pfam" id="PF07484">
    <property type="entry name" value="Collar"/>
    <property type="match status" value="1"/>
</dbReference>
<feature type="domain" description="Phage tail fibre protein N-terminal" evidence="2">
    <location>
        <begin position="2"/>
        <end position="158"/>
    </location>
</feature>
<evidence type="ECO:0000259" key="2">
    <source>
        <dbReference type="Pfam" id="PF12571"/>
    </source>
</evidence>
<dbReference type="InterPro" id="IPR011083">
    <property type="entry name" value="Phage_tail_collar_dom"/>
</dbReference>
<dbReference type="PANTHER" id="PTHR35191">
    <property type="entry name" value="PROPHAGE SIDE TAIL FIBER PROTEIN HOMOLOG STFQ-RELATED"/>
    <property type="match status" value="1"/>
</dbReference>
<reference evidence="3" key="2">
    <citation type="submission" date="2020-02" db="EMBL/GenBank/DDBJ databases">
        <authorList>
            <consortium name="NCBI Pathogen Detection Project"/>
        </authorList>
    </citation>
    <scope>NUCLEOTIDE SEQUENCE</scope>
    <source>
        <strain evidence="3">MA.RK_08:MF0016603R</strain>
    </source>
</reference>
<organism evidence="3">
    <name type="scientific">Salmonella enterica</name>
    <name type="common">Salmonella choleraesuis</name>
    <dbReference type="NCBI Taxonomy" id="28901"/>
    <lineage>
        <taxon>Bacteria</taxon>
        <taxon>Pseudomonadati</taxon>
        <taxon>Pseudomonadota</taxon>
        <taxon>Gammaproteobacteria</taxon>
        <taxon>Enterobacterales</taxon>
        <taxon>Enterobacteriaceae</taxon>
        <taxon>Salmonella</taxon>
    </lineage>
</organism>
<feature type="domain" description="Phage tail collar" evidence="1">
    <location>
        <begin position="375"/>
        <end position="424"/>
    </location>
</feature>
<dbReference type="Pfam" id="PF12571">
    <property type="entry name" value="Phage_tail_fib"/>
    <property type="match status" value="1"/>
</dbReference>
<accession>A0A760VK48</accession>
<dbReference type="InterPro" id="IPR022225">
    <property type="entry name" value="Phage_tail_fibre_N"/>
</dbReference>
<dbReference type="AlphaFoldDB" id="A0A760VK48"/>
<dbReference type="SUPFAM" id="SSF88874">
    <property type="entry name" value="Receptor-binding domain of short tail fibre protein gp12"/>
    <property type="match status" value="1"/>
</dbReference>
<gene>
    <name evidence="3" type="ORF">G8Y41_002657</name>
</gene>
<dbReference type="InterPro" id="IPR051934">
    <property type="entry name" value="Phage_Tail_Fiber_Structural"/>
</dbReference>
<name>A0A760VK48_SALER</name>
<evidence type="ECO:0000259" key="1">
    <source>
        <dbReference type="Pfam" id="PF07484"/>
    </source>
</evidence>
<sequence length="557" mass="60887">MAQTVITSAFERYKAQEAAGGRRILLDRYIFASIPDLDPATPPGKDDAMPAAEHIVWRQNVDTSGMVNEDVVTYSVTLMESVGDFSFNWMGLINSESGTLCLITHLEPQMKVRTADGRQGNVLNYSSNLKFSGASEQTGITTPVSTWQIDFTARLRGMDEATRLASLDIYGNAIFFNDAFKVTKTGVGTAMLSPGAAYLRGLRMELDKNTTLTYTADKEQTISVDCALKGTLTGENAAVFTLVNQPARDYIDGLGFAHFVEPIARIARDGTITDLRKTRKPTSQVLDGDYLRVAGNLKEIADKGENAIGEARRHLNLGNSATRDVGKTKNTVAAGDDPRITGAMQKDRNGDDIPDRELFVNNLLKELLSSICPAGTPIPWPSDVLPDRDKYAFMQGQTFDRAAYPLLAKAYPSGVIPDLRGWTIKGKPASGRAALSQEMDGNKSHTHTARALETDLGTKTTSRFDYGTKSTSEDGEHDHEFGNRVWSYWGDSNHLSLHVGNGERTKPGGRHVHTVYIGGHEHTMYIGPHGHIVIVDADGNAETTVKNIAFNYIVRLA</sequence>
<proteinExistence type="predicted"/>
<dbReference type="InterPro" id="IPR037053">
    <property type="entry name" value="Phage_tail_collar_dom_sf"/>
</dbReference>
<dbReference type="EMBL" id="DAAXVN010000007">
    <property type="protein sequence ID" value="HAG2747846.1"/>
    <property type="molecule type" value="Genomic_DNA"/>
</dbReference>
<comment type="caution">
    <text evidence="3">The sequence shown here is derived from an EMBL/GenBank/DDBJ whole genome shotgun (WGS) entry which is preliminary data.</text>
</comment>
<evidence type="ECO:0000313" key="3">
    <source>
        <dbReference type="EMBL" id="HAG2747846.1"/>
    </source>
</evidence>